<keyword evidence="1" id="KW-0732">Signal</keyword>
<keyword evidence="3" id="KW-1185">Reference proteome</keyword>
<sequence length="260" mass="27255">MLRSVRVSAMILALLCSTAVLAQGTITDGAATFARTGTPFDATPTGNFTGVSATTVQDHLFEAGWYFRVSGDTREFFFPAPSTQNYTANTATLDWTDVGARGLFSAREVSVVTNFNGPSGRVEQTMTITNLSQTNPLVIDIFHMLDFDVQPTAGNDSATQIGTTRIGLTDPGGATGEYVGIGASAFMVRPFGGTDLGAVLDDAAVTNLDNSGLPFGPADYTSAMQWASQTIAPAASASFVVQFSVNTTTVPVTLQSYSVD</sequence>
<proteinExistence type="predicted"/>
<feature type="signal peptide" evidence="1">
    <location>
        <begin position="1"/>
        <end position="22"/>
    </location>
</feature>
<feature type="chain" id="PRO_5045681053" description="Secreted protein" evidence="1">
    <location>
        <begin position="23"/>
        <end position="260"/>
    </location>
</feature>
<name>A0ABT1QRR7_9GAMM</name>
<dbReference type="RefSeq" id="WP_255913967.1">
    <property type="nucleotide sequence ID" value="NZ_JANFQO010000007.1"/>
</dbReference>
<organism evidence="2 3">
    <name type="scientific">Tahibacter harae</name>
    <dbReference type="NCBI Taxonomy" id="2963937"/>
    <lineage>
        <taxon>Bacteria</taxon>
        <taxon>Pseudomonadati</taxon>
        <taxon>Pseudomonadota</taxon>
        <taxon>Gammaproteobacteria</taxon>
        <taxon>Lysobacterales</taxon>
        <taxon>Rhodanobacteraceae</taxon>
        <taxon>Tahibacter</taxon>
    </lineage>
</organism>
<evidence type="ECO:0000256" key="1">
    <source>
        <dbReference type="SAM" id="SignalP"/>
    </source>
</evidence>
<evidence type="ECO:0000313" key="3">
    <source>
        <dbReference type="Proteomes" id="UP001165498"/>
    </source>
</evidence>
<accession>A0ABT1QRR7</accession>
<evidence type="ECO:0008006" key="4">
    <source>
        <dbReference type="Google" id="ProtNLM"/>
    </source>
</evidence>
<protein>
    <recommendedName>
        <fullName evidence="4">Secreted protein</fullName>
    </recommendedName>
</protein>
<gene>
    <name evidence="2" type="ORF">NM961_09495</name>
</gene>
<evidence type="ECO:0000313" key="2">
    <source>
        <dbReference type="EMBL" id="MCQ4164942.1"/>
    </source>
</evidence>
<dbReference type="EMBL" id="JANFQO010000007">
    <property type="protein sequence ID" value="MCQ4164942.1"/>
    <property type="molecule type" value="Genomic_DNA"/>
</dbReference>
<dbReference type="Proteomes" id="UP001165498">
    <property type="component" value="Unassembled WGS sequence"/>
</dbReference>
<comment type="caution">
    <text evidence="2">The sequence shown here is derived from an EMBL/GenBank/DDBJ whole genome shotgun (WGS) entry which is preliminary data.</text>
</comment>
<reference evidence="2" key="1">
    <citation type="submission" date="2022-07" db="EMBL/GenBank/DDBJ databases">
        <title>Tahibacter sp., a new gammaproteobacterium isolated from the silt sample collected at pig farm.</title>
        <authorList>
            <person name="Chen H."/>
        </authorList>
    </citation>
    <scope>NUCLEOTIDE SEQUENCE</scope>
    <source>
        <strain evidence="2">P2K</strain>
    </source>
</reference>